<accession>A0A0L0H4V9</accession>
<feature type="coiled-coil region" evidence="1">
    <location>
        <begin position="590"/>
        <end position="631"/>
    </location>
</feature>
<organism evidence="3 4">
    <name type="scientific">Spizellomyces punctatus (strain DAOM BR117)</name>
    <dbReference type="NCBI Taxonomy" id="645134"/>
    <lineage>
        <taxon>Eukaryota</taxon>
        <taxon>Fungi</taxon>
        <taxon>Fungi incertae sedis</taxon>
        <taxon>Chytridiomycota</taxon>
        <taxon>Chytridiomycota incertae sedis</taxon>
        <taxon>Chytridiomycetes</taxon>
        <taxon>Spizellomycetales</taxon>
        <taxon>Spizellomycetaceae</taxon>
        <taxon>Spizellomyces</taxon>
    </lineage>
</organism>
<reference evidence="3 4" key="1">
    <citation type="submission" date="2009-08" db="EMBL/GenBank/DDBJ databases">
        <title>The Genome Sequence of Spizellomyces punctatus strain DAOM BR117.</title>
        <authorList>
            <consortium name="The Broad Institute Genome Sequencing Platform"/>
            <person name="Russ C."/>
            <person name="Cuomo C."/>
            <person name="Shea T."/>
            <person name="Young S.K."/>
            <person name="Zeng Q."/>
            <person name="Koehrsen M."/>
            <person name="Haas B."/>
            <person name="Borodovsky M."/>
            <person name="Guigo R."/>
            <person name="Alvarado L."/>
            <person name="Berlin A."/>
            <person name="Bochicchio J."/>
            <person name="Borenstein D."/>
            <person name="Chapman S."/>
            <person name="Chen Z."/>
            <person name="Engels R."/>
            <person name="Freedman E."/>
            <person name="Gellesch M."/>
            <person name="Goldberg J."/>
            <person name="Griggs A."/>
            <person name="Gujja S."/>
            <person name="Heiman D."/>
            <person name="Hepburn T."/>
            <person name="Howarth C."/>
            <person name="Jen D."/>
            <person name="Larson L."/>
            <person name="Lewis B."/>
            <person name="Mehta T."/>
            <person name="Park D."/>
            <person name="Pearson M."/>
            <person name="Roberts A."/>
            <person name="Saif S."/>
            <person name="Shenoy N."/>
            <person name="Sisk P."/>
            <person name="Stolte C."/>
            <person name="Sykes S."/>
            <person name="Thomson T."/>
            <person name="Walk T."/>
            <person name="White J."/>
            <person name="Yandava C."/>
            <person name="Burger G."/>
            <person name="Gray M.W."/>
            <person name="Holland P.W.H."/>
            <person name="King N."/>
            <person name="Lang F.B.F."/>
            <person name="Roger A.J."/>
            <person name="Ruiz-Trillo I."/>
            <person name="Lander E."/>
            <person name="Nusbaum C."/>
        </authorList>
    </citation>
    <scope>NUCLEOTIDE SEQUENCE [LARGE SCALE GENOMIC DNA]</scope>
    <source>
        <strain evidence="3 4">DAOM BR117</strain>
    </source>
</reference>
<feature type="coiled-coil region" evidence="1">
    <location>
        <begin position="844"/>
        <end position="934"/>
    </location>
</feature>
<protein>
    <submittedName>
        <fullName evidence="3">Uncharacterized protein</fullName>
    </submittedName>
</protein>
<feature type="region of interest" description="Disordered" evidence="2">
    <location>
        <begin position="210"/>
        <end position="233"/>
    </location>
</feature>
<feature type="coiled-coil region" evidence="1">
    <location>
        <begin position="306"/>
        <end position="427"/>
    </location>
</feature>
<dbReference type="Proteomes" id="UP000053201">
    <property type="component" value="Unassembled WGS sequence"/>
</dbReference>
<dbReference type="OrthoDB" id="2130238at2759"/>
<name>A0A0L0H4V9_SPIPD</name>
<feature type="compositionally biased region" description="Basic and acidic residues" evidence="2">
    <location>
        <begin position="176"/>
        <end position="189"/>
    </location>
</feature>
<feature type="compositionally biased region" description="Basic and acidic residues" evidence="2">
    <location>
        <begin position="158"/>
        <end position="169"/>
    </location>
</feature>
<dbReference type="VEuPathDB" id="FungiDB:SPPG_08603"/>
<proteinExistence type="predicted"/>
<feature type="coiled-coil region" evidence="1">
    <location>
        <begin position="715"/>
        <end position="798"/>
    </location>
</feature>
<feature type="region of interest" description="Disordered" evidence="2">
    <location>
        <begin position="66"/>
        <end position="106"/>
    </location>
</feature>
<dbReference type="InParanoid" id="A0A0L0H4V9"/>
<evidence type="ECO:0000256" key="2">
    <source>
        <dbReference type="SAM" id="MobiDB-lite"/>
    </source>
</evidence>
<feature type="compositionally biased region" description="Basic and acidic residues" evidence="2">
    <location>
        <begin position="138"/>
        <end position="151"/>
    </location>
</feature>
<feature type="region of interest" description="Disordered" evidence="2">
    <location>
        <begin position="135"/>
        <end position="198"/>
    </location>
</feature>
<keyword evidence="1" id="KW-0175">Coiled coil</keyword>
<evidence type="ECO:0000313" key="3">
    <source>
        <dbReference type="EMBL" id="KNC96004.1"/>
    </source>
</evidence>
<gene>
    <name evidence="3" type="ORF">SPPG_08603</name>
</gene>
<feature type="coiled-coil region" evidence="1">
    <location>
        <begin position="997"/>
        <end position="1045"/>
    </location>
</feature>
<feature type="region of interest" description="Disordered" evidence="2">
    <location>
        <begin position="1"/>
        <end position="29"/>
    </location>
</feature>
<dbReference type="EMBL" id="KQ257472">
    <property type="protein sequence ID" value="KNC96004.1"/>
    <property type="molecule type" value="Genomic_DNA"/>
</dbReference>
<evidence type="ECO:0000256" key="1">
    <source>
        <dbReference type="SAM" id="Coils"/>
    </source>
</evidence>
<feature type="compositionally biased region" description="Polar residues" evidence="2">
    <location>
        <begin position="11"/>
        <end position="28"/>
    </location>
</feature>
<dbReference type="STRING" id="645134.A0A0L0H4V9"/>
<evidence type="ECO:0000313" key="4">
    <source>
        <dbReference type="Proteomes" id="UP000053201"/>
    </source>
</evidence>
<keyword evidence="4" id="KW-1185">Reference proteome</keyword>
<dbReference type="Gene3D" id="1.20.5.1700">
    <property type="match status" value="1"/>
</dbReference>
<feature type="compositionally biased region" description="Basic and acidic residues" evidence="2">
    <location>
        <begin position="66"/>
        <end position="82"/>
    </location>
</feature>
<dbReference type="GeneID" id="27691755"/>
<dbReference type="AlphaFoldDB" id="A0A0L0H4V9"/>
<sequence>MAPKTVRVKENSNPSSAKSSNDRTQSASRVKLSVLEPVSDLSSKSHALVKATAVISETLKELEDGLFKDEKENAHETVDENSQHINGGAKEQISPGNQDIKERPHSDYIISHQGYVENPCSIFHREGTTSSVFQHPLEAQRREPAEKRVAESARSSRPKPDRIEGDIGTRVKRHGAQSEDDAHVHEKGRQQTISSSAQQTDHLLFEELQTEGCTEPDEKRPPSMLRDDQHGTRHYQQTVQNPIHIDDLDDHKAKLPKGSPLPLRAPKKDIESARTIATTLSSAYGKQNHRVHLTMEGTEYMDPGLISSLHKQLRYMEDNNRRLRDQISRRSNKDEDATVGFLRRRIQQLEKENARLQAQCDPARKREERIRLSELSGRCRHLENDNHELQTRVSRHHIELKALIEQNEILRRENKRLTEQETALKMNLGQTDTANIVDKKHEMLNASTNTVLSTTPDRVDDDDARQDVLRLIDSETHKLRDKKCEIASTPRYSSDGSSMSTALNSPMRTMDTLLNGLDAIRAAVTSSSIVYNPSHFLAACKDVTQVVTVSAHAFSAALEESLLVEDRIHRLREDSTKIRAETERTIKTIADSYASDMQKLQDDNETLEGNLEKIQTEFEKIKKAYKEEQEKRMREVALAREAAMVAEKGRLAVLKEVQEHEALQKRTQIDSDTCVDWLAAERTAAALLEEETKTASYEKRIDELTAITTQMQAHQEHLERTIEKWKRENVTLRASLEKMYSAPAATEAEFTKLRKSIDMLESKLDDEKLKNQQATEIIDNLQEDLRRKQKELENTRTASVGGDSAWDPSADLLREIGRTLTDKVNGLQQHHGEPSPCRDNLCDVEALMELLKNNQDTSNQLEQLNGMIEEHVHQLSALRAENSSLKEALSKTKDKLKSREDAWMGKFKTLQASFEDVKSQHRELEQLLTDYEKQYQHILPYAADSDRLTDDRDHPLPFVKQFLHIHNLHVSANNSAALLQQKVAEGTKTSEAQLLEIQALTARHESERDRIQSLERTTEGHIRRIEELQKDVKLLGEQKAATEAKLKRIVNGFRKFISGPIKSTSDASA</sequence>
<dbReference type="RefSeq" id="XP_016604044.1">
    <property type="nucleotide sequence ID" value="XM_016756750.1"/>
</dbReference>
<feature type="compositionally biased region" description="Basic and acidic residues" evidence="2">
    <location>
        <begin position="216"/>
        <end position="231"/>
    </location>
</feature>